<name>A0A6J6UP20_9ZZZZ</name>
<reference evidence="2" key="1">
    <citation type="submission" date="2020-05" db="EMBL/GenBank/DDBJ databases">
        <authorList>
            <person name="Chiriac C."/>
            <person name="Salcher M."/>
            <person name="Ghai R."/>
            <person name="Kavagutti S V."/>
        </authorList>
    </citation>
    <scope>NUCLEOTIDE SEQUENCE</scope>
</reference>
<dbReference type="EMBL" id="CAEZZM010000042">
    <property type="protein sequence ID" value="CAB4760994.1"/>
    <property type="molecule type" value="Genomic_DNA"/>
</dbReference>
<organism evidence="2">
    <name type="scientific">freshwater metagenome</name>
    <dbReference type="NCBI Taxonomy" id="449393"/>
    <lineage>
        <taxon>unclassified sequences</taxon>
        <taxon>metagenomes</taxon>
        <taxon>ecological metagenomes</taxon>
    </lineage>
</organism>
<proteinExistence type="predicted"/>
<evidence type="ECO:0000313" key="2">
    <source>
        <dbReference type="EMBL" id="CAB4760994.1"/>
    </source>
</evidence>
<sequence length="72" mass="7643">MFVIQHGSDGTPGLRAPVDSDGVPTPAEFFAETLKMYGVPLTSSVTVTARSVVTVSTKVVQLVPLLDEYSMT</sequence>
<feature type="region of interest" description="Disordered" evidence="1">
    <location>
        <begin position="1"/>
        <end position="20"/>
    </location>
</feature>
<evidence type="ECO:0000256" key="1">
    <source>
        <dbReference type="SAM" id="MobiDB-lite"/>
    </source>
</evidence>
<gene>
    <name evidence="2" type="ORF">UFOPK2872_00495</name>
</gene>
<dbReference type="AlphaFoldDB" id="A0A6J6UP20"/>
<protein>
    <submittedName>
        <fullName evidence="2">Unannotated protein</fullName>
    </submittedName>
</protein>
<accession>A0A6J6UP20</accession>